<dbReference type="InterPro" id="IPR009056">
    <property type="entry name" value="Cyt_c-like_dom"/>
</dbReference>
<dbReference type="GeneID" id="33361648"/>
<keyword evidence="16" id="KW-0934">Plastid</keyword>
<keyword evidence="5 13" id="KW-0349">Heme</keyword>
<evidence type="ECO:0000256" key="4">
    <source>
        <dbReference type="ARBA" id="ARBA00022448"/>
    </source>
</evidence>
<accession>A0A1Z1MQQ1</accession>
<dbReference type="GO" id="GO:0009543">
    <property type="term" value="C:chloroplast thylakoid lumen"/>
    <property type="evidence" value="ECO:0007669"/>
    <property type="project" value="UniProtKB-SubCell"/>
</dbReference>
<dbReference type="InterPro" id="IPR036909">
    <property type="entry name" value="Cyt_c-like_dom_sf"/>
</dbReference>
<evidence type="ECO:0000256" key="13">
    <source>
        <dbReference type="PROSITE-ProRule" id="PRU00433"/>
    </source>
</evidence>
<dbReference type="InterPro" id="IPR008168">
    <property type="entry name" value="Cyt_C_IC"/>
</dbReference>
<keyword evidence="14" id="KW-0732">Signal</keyword>
<keyword evidence="16" id="KW-0150">Chloroplast</keyword>
<protein>
    <recommendedName>
        <fullName evidence="12">Cytochrome c-553</fullName>
    </recommendedName>
    <alternativeName>
        <fullName evidence="11">Cytochrome c553</fullName>
    </alternativeName>
    <alternativeName>
        <fullName evidence="10">Soluble cytochrome f</fullName>
    </alternativeName>
</protein>
<evidence type="ECO:0000256" key="10">
    <source>
        <dbReference type="ARBA" id="ARBA00030448"/>
    </source>
</evidence>
<dbReference type="InterPro" id="IPR023655">
    <property type="entry name" value="Cyt_C6"/>
</dbReference>
<dbReference type="PRINTS" id="PR00605">
    <property type="entry name" value="CYTCHROMECIC"/>
</dbReference>
<evidence type="ECO:0000313" key="16">
    <source>
        <dbReference type="EMBL" id="ARW68417.1"/>
    </source>
</evidence>
<keyword evidence="7" id="KW-0249">Electron transport</keyword>
<dbReference type="Gene3D" id="1.10.760.10">
    <property type="entry name" value="Cytochrome c-like domain"/>
    <property type="match status" value="1"/>
</dbReference>
<comment type="similarity">
    <text evidence="3">Belongs to the cytochrome c family. PetJ subfamily.</text>
</comment>
<geneLocation type="chloroplast" evidence="16"/>
<evidence type="ECO:0000256" key="9">
    <source>
        <dbReference type="ARBA" id="ARBA00023078"/>
    </source>
</evidence>
<evidence type="ECO:0000259" key="15">
    <source>
        <dbReference type="PROSITE" id="PS51007"/>
    </source>
</evidence>
<feature type="domain" description="Cytochrome c" evidence="15">
    <location>
        <begin position="25"/>
        <end position="105"/>
    </location>
</feature>
<evidence type="ECO:0000256" key="5">
    <source>
        <dbReference type="ARBA" id="ARBA00022617"/>
    </source>
</evidence>
<proteinExistence type="inferred from homology"/>
<dbReference type="NCBIfam" id="NF045930">
    <property type="entry name" value="Cytc6PetJCyano"/>
    <property type="match status" value="1"/>
</dbReference>
<comment type="function">
    <text evidence="1">Functions as an electron carrier between membrane-bound cytochrome b6-f and photosystem I in oxygenic photosynthesis.</text>
</comment>
<keyword evidence="8 13" id="KW-0408">Iron</keyword>
<dbReference type="AlphaFoldDB" id="A0A1Z1MQQ1"/>
<dbReference type="GO" id="GO:0020037">
    <property type="term" value="F:heme binding"/>
    <property type="evidence" value="ECO:0007669"/>
    <property type="project" value="InterPro"/>
</dbReference>
<dbReference type="PROSITE" id="PS51007">
    <property type="entry name" value="CYTC"/>
    <property type="match status" value="1"/>
</dbReference>
<evidence type="ECO:0000256" key="12">
    <source>
        <dbReference type="ARBA" id="ARBA00033211"/>
    </source>
</evidence>
<dbReference type="GO" id="GO:0009055">
    <property type="term" value="F:electron transfer activity"/>
    <property type="evidence" value="ECO:0007669"/>
    <property type="project" value="InterPro"/>
</dbReference>
<evidence type="ECO:0000256" key="2">
    <source>
        <dbReference type="ARBA" id="ARBA00004456"/>
    </source>
</evidence>
<feature type="signal peptide" evidence="14">
    <location>
        <begin position="1"/>
        <end position="24"/>
    </location>
</feature>
<organism evidence="16">
    <name type="scientific">Taenioma perpusillum</name>
    <dbReference type="NCBI Taxonomy" id="210852"/>
    <lineage>
        <taxon>Eukaryota</taxon>
        <taxon>Rhodophyta</taxon>
        <taxon>Florideophyceae</taxon>
        <taxon>Rhodymeniophycidae</taxon>
        <taxon>Ceramiales</taxon>
        <taxon>Delesseriaceae</taxon>
        <taxon>Taenioma</taxon>
    </lineage>
</organism>
<keyword evidence="4" id="KW-0813">Transport</keyword>
<dbReference type="GO" id="GO:0005506">
    <property type="term" value="F:iron ion binding"/>
    <property type="evidence" value="ECO:0007669"/>
    <property type="project" value="InterPro"/>
</dbReference>
<evidence type="ECO:0000256" key="8">
    <source>
        <dbReference type="ARBA" id="ARBA00023004"/>
    </source>
</evidence>
<feature type="chain" id="PRO_5012261028" description="Cytochrome c-553" evidence="14">
    <location>
        <begin position="25"/>
        <end position="109"/>
    </location>
</feature>
<evidence type="ECO:0000256" key="6">
    <source>
        <dbReference type="ARBA" id="ARBA00022723"/>
    </source>
</evidence>
<dbReference type="EMBL" id="MF101452">
    <property type="protein sequence ID" value="ARW68417.1"/>
    <property type="molecule type" value="Genomic_DNA"/>
</dbReference>
<comment type="subcellular location">
    <subcellularLocation>
        <location evidence="2">Plastid</location>
        <location evidence="2">Chloroplast thylakoid lumen</location>
    </subcellularLocation>
</comment>
<evidence type="ECO:0000256" key="11">
    <source>
        <dbReference type="ARBA" id="ARBA00031247"/>
    </source>
</evidence>
<evidence type="ECO:0000256" key="7">
    <source>
        <dbReference type="ARBA" id="ARBA00022982"/>
    </source>
</evidence>
<keyword evidence="9" id="KW-0793">Thylakoid</keyword>
<name>A0A1Z1MQQ1_9FLOR</name>
<gene>
    <name evidence="16" type="primary">petJ</name>
</gene>
<evidence type="ECO:0000256" key="14">
    <source>
        <dbReference type="SAM" id="SignalP"/>
    </source>
</evidence>
<dbReference type="PANTHER" id="PTHR34688">
    <property type="entry name" value="CYTOCHROME C6, CHLOROPLASTIC"/>
    <property type="match status" value="1"/>
</dbReference>
<dbReference type="RefSeq" id="YP_009399020.1">
    <property type="nucleotide sequence ID" value="NC_035295.1"/>
</dbReference>
<evidence type="ECO:0000256" key="1">
    <source>
        <dbReference type="ARBA" id="ARBA00002347"/>
    </source>
</evidence>
<sequence length="109" mass="12215">MISLLKLLVFVYTLIFMNVNIIFAQDIEAGGQIFSQNCSACHANGKNLVNPEKTLEKEVLAKFEMNDTEAIIKQVTYGKNAMPAFGERLELNDIQNVASYVLNQSELGW</sequence>
<reference evidence="16" key="1">
    <citation type="journal article" date="2017" name="J. Phycol.">
        <title>Analysis of chloroplast genomes and a supermatrix inform reclassification of the Rhodomelaceae (Rhodophyta).</title>
        <authorList>
            <person name="Diaz-Tapia P."/>
            <person name="Maggs C.A."/>
            <person name="West J.A."/>
            <person name="Verbruggen H."/>
        </authorList>
    </citation>
    <scope>NUCLEOTIDE SEQUENCE</scope>
    <source>
        <strain evidence="16">PD1676</strain>
    </source>
</reference>
<evidence type="ECO:0000256" key="3">
    <source>
        <dbReference type="ARBA" id="ARBA00009650"/>
    </source>
</evidence>
<dbReference type="PANTHER" id="PTHR34688:SF2">
    <property type="entry name" value="CYTOCHROME C6, CHLOROPLASTIC"/>
    <property type="match status" value="1"/>
</dbReference>
<dbReference type="Pfam" id="PF13442">
    <property type="entry name" value="Cytochrome_CBB3"/>
    <property type="match status" value="1"/>
</dbReference>
<keyword evidence="6 13" id="KW-0479">Metal-binding</keyword>
<dbReference type="SUPFAM" id="SSF46626">
    <property type="entry name" value="Cytochrome c"/>
    <property type="match status" value="1"/>
</dbReference>